<dbReference type="Gene3D" id="3.90.1510.10">
    <property type="entry name" value="Glycerate kinase, domain 2"/>
    <property type="match status" value="1"/>
</dbReference>
<name>A0A7J5UQ16_9MICO</name>
<sequence>MGLPPGLGPRAGGHRRRRVHPVHLRAPGGLPRGEDPRHRGGGPRLPRAQRGRVRAPGRAGEGRAGRGAPAGQAGPPGLSVRVLLAPDRLSGALTAVAAARALARGWAEGAPDVDLAEAPMSDGAAGLLDVVAAARGGTLVPATVPGPLGEPVPAAVLHVPGAGGGTAYVEADQVLGRHLVAEPDRRAAATAGTSAGLGELLAAAVRTGAGRVVV</sequence>
<dbReference type="AlphaFoldDB" id="A0A7J5UQ16"/>
<feature type="region of interest" description="Disordered" evidence="1">
    <location>
        <begin position="1"/>
        <end position="76"/>
    </location>
</feature>
<dbReference type="PANTHER" id="PTHR21599">
    <property type="entry name" value="GLYCERATE KINASE"/>
    <property type="match status" value="1"/>
</dbReference>
<accession>A0A7J5UQ16</accession>
<reference evidence="2 3" key="1">
    <citation type="submission" date="2019-10" db="EMBL/GenBank/DDBJ databases">
        <title>Georgenia wutianyii sp. nov. and Georgenia yuyongxinii sp. nov. isolated from plateau pika (Ochotona curzoniae) in the Qinghai-Tibet plateau of China.</title>
        <authorList>
            <person name="Tian Z."/>
        </authorList>
    </citation>
    <scope>NUCLEOTIDE SEQUENCE [LARGE SCALE GENOMIC DNA]</scope>
    <source>
        <strain evidence="2 3">DSM 21501</strain>
    </source>
</reference>
<dbReference type="GO" id="GO:0031388">
    <property type="term" value="P:organic acid phosphorylation"/>
    <property type="evidence" value="ECO:0007669"/>
    <property type="project" value="InterPro"/>
</dbReference>
<evidence type="ECO:0008006" key="4">
    <source>
        <dbReference type="Google" id="ProtNLM"/>
    </source>
</evidence>
<dbReference type="PANTHER" id="PTHR21599:SF0">
    <property type="entry name" value="GLYCERATE KINASE"/>
    <property type="match status" value="1"/>
</dbReference>
<evidence type="ECO:0000313" key="2">
    <source>
        <dbReference type="EMBL" id="KAE8764439.1"/>
    </source>
</evidence>
<feature type="non-terminal residue" evidence="2">
    <location>
        <position position="214"/>
    </location>
</feature>
<dbReference type="InterPro" id="IPR036129">
    <property type="entry name" value="Glycerate_kinase_sf"/>
</dbReference>
<dbReference type="EMBL" id="WHJE01000032">
    <property type="protein sequence ID" value="KAE8764439.1"/>
    <property type="molecule type" value="Genomic_DNA"/>
</dbReference>
<proteinExistence type="predicted"/>
<organism evidence="2 3">
    <name type="scientific">Georgenia thermotolerans</name>
    <dbReference type="NCBI Taxonomy" id="527326"/>
    <lineage>
        <taxon>Bacteria</taxon>
        <taxon>Bacillati</taxon>
        <taxon>Actinomycetota</taxon>
        <taxon>Actinomycetes</taxon>
        <taxon>Micrococcales</taxon>
        <taxon>Bogoriellaceae</taxon>
        <taxon>Georgenia</taxon>
    </lineage>
</organism>
<feature type="compositionally biased region" description="Basic residues" evidence="1">
    <location>
        <begin position="12"/>
        <end position="23"/>
    </location>
</feature>
<protein>
    <recommendedName>
        <fullName evidence="4">Glycerate kinase</fullName>
    </recommendedName>
</protein>
<dbReference type="SUPFAM" id="SSF110738">
    <property type="entry name" value="Glycerate kinase I"/>
    <property type="match status" value="1"/>
</dbReference>
<gene>
    <name evidence="2" type="ORF">GB883_08830</name>
</gene>
<feature type="compositionally biased region" description="Low complexity" evidence="1">
    <location>
        <begin position="66"/>
        <end position="76"/>
    </location>
</feature>
<dbReference type="InterPro" id="IPR018193">
    <property type="entry name" value="Glyc_kinase_flavodox-like_fold"/>
</dbReference>
<dbReference type="InterPro" id="IPR004381">
    <property type="entry name" value="Glycerate_kinase"/>
</dbReference>
<comment type="caution">
    <text evidence="2">The sequence shown here is derived from an EMBL/GenBank/DDBJ whole genome shotgun (WGS) entry which is preliminary data.</text>
</comment>
<dbReference type="Proteomes" id="UP000451860">
    <property type="component" value="Unassembled WGS sequence"/>
</dbReference>
<dbReference type="GO" id="GO:0008887">
    <property type="term" value="F:glycerate kinase activity"/>
    <property type="evidence" value="ECO:0007669"/>
    <property type="project" value="InterPro"/>
</dbReference>
<keyword evidence="3" id="KW-1185">Reference proteome</keyword>
<dbReference type="Pfam" id="PF02595">
    <property type="entry name" value="Gly_kinase"/>
    <property type="match status" value="1"/>
</dbReference>
<evidence type="ECO:0000256" key="1">
    <source>
        <dbReference type="SAM" id="MobiDB-lite"/>
    </source>
</evidence>
<evidence type="ECO:0000313" key="3">
    <source>
        <dbReference type="Proteomes" id="UP000451860"/>
    </source>
</evidence>